<evidence type="ECO:0000313" key="1">
    <source>
        <dbReference type="EMBL" id="KAL3958915.1"/>
    </source>
</evidence>
<reference evidence="1" key="1">
    <citation type="submission" date="2024-12" db="EMBL/GenBank/DDBJ databases">
        <title>Comparative genomics and development of molecular markers within Purpureocillium lilacinum and among Purpureocillium species.</title>
        <authorList>
            <person name="Yeh Z.-Y."/>
            <person name="Ni N.-T."/>
            <person name="Lo P.-H."/>
            <person name="Mushyakhwo K."/>
            <person name="Lin C.-F."/>
            <person name="Nai Y.-S."/>
        </authorList>
    </citation>
    <scope>NUCLEOTIDE SEQUENCE</scope>
    <source>
        <strain evidence="1">NCHU-NPUST-175</strain>
    </source>
</reference>
<comment type="caution">
    <text evidence="1">The sequence shown here is derived from an EMBL/GenBank/DDBJ whole genome shotgun (WGS) entry which is preliminary data.</text>
</comment>
<dbReference type="EMBL" id="JBGNUJ010000006">
    <property type="protein sequence ID" value="KAL3958915.1"/>
    <property type="molecule type" value="Genomic_DNA"/>
</dbReference>
<keyword evidence="2" id="KW-1185">Reference proteome</keyword>
<accession>A0ACC4DRC5</accession>
<dbReference type="Proteomes" id="UP001638806">
    <property type="component" value="Unassembled WGS sequence"/>
</dbReference>
<gene>
    <name evidence="1" type="ORF">ACCO45_007077</name>
</gene>
<name>A0ACC4DRC5_PURLI</name>
<protein>
    <submittedName>
        <fullName evidence="1">Uncharacterized protein</fullName>
    </submittedName>
</protein>
<sequence length="139" mass="14541">MTSFTRSLDQTVRHAGASKRAASSGARARTASSLRLDGDRTEQFEWRHGHGDEVRELSGSAQPKLSRGSPEFAFVGTGAGGELGEMFDLVVVMGFLRLVRAVCPAVHHQCLGGAFLASGCGCELDGSEGGMIGDGARDS</sequence>
<evidence type="ECO:0000313" key="2">
    <source>
        <dbReference type="Proteomes" id="UP001638806"/>
    </source>
</evidence>
<proteinExistence type="predicted"/>
<organism evidence="1 2">
    <name type="scientific">Purpureocillium lilacinum</name>
    <name type="common">Paecilomyces lilacinus</name>
    <dbReference type="NCBI Taxonomy" id="33203"/>
    <lineage>
        <taxon>Eukaryota</taxon>
        <taxon>Fungi</taxon>
        <taxon>Dikarya</taxon>
        <taxon>Ascomycota</taxon>
        <taxon>Pezizomycotina</taxon>
        <taxon>Sordariomycetes</taxon>
        <taxon>Hypocreomycetidae</taxon>
        <taxon>Hypocreales</taxon>
        <taxon>Ophiocordycipitaceae</taxon>
        <taxon>Purpureocillium</taxon>
    </lineage>
</organism>